<evidence type="ECO:0000256" key="1">
    <source>
        <dbReference type="SAM" id="MobiDB-lite"/>
    </source>
</evidence>
<reference evidence="3" key="1">
    <citation type="submission" date="2022-10" db="EMBL/GenBank/DDBJ databases">
        <authorList>
            <person name="Chen Y."/>
            <person name="Dougan E. K."/>
            <person name="Chan C."/>
            <person name="Rhodes N."/>
            <person name="Thang M."/>
        </authorList>
    </citation>
    <scope>NUCLEOTIDE SEQUENCE</scope>
</reference>
<feature type="compositionally biased region" description="Acidic residues" evidence="1">
    <location>
        <begin position="366"/>
        <end position="382"/>
    </location>
</feature>
<keyword evidence="2" id="KW-0812">Transmembrane</keyword>
<dbReference type="GO" id="GO:0004888">
    <property type="term" value="F:transmembrane signaling receptor activity"/>
    <property type="evidence" value="ECO:0007669"/>
    <property type="project" value="InterPro"/>
</dbReference>
<sequence>MAVSPTKKQGKTTYYFEVRVNWDKLMAIDQQTESFKAQVFLEATLRYPKKVNPEDEADVLTIFQRATVENSLAKPEDDGHPEPKFKRATAENSLAKWEIWEDNGRPKLAMRRQDPVRKAPLQFVWLIHGEFGEELELQNFPFDVQDLTVMIRFGWPCKDDRVQVRFIDAGKSEVFLNVFCLKNAWTQPEAVDVHFGFTKTKGEKLEQFPLIRIRCQVGRKPKFYLVNVILPVASIVLASASSLAVSHDMGGRLGATLTLLLTAVAYKYLVAEMVPRISYNTMLDWYVLVCWAFLLAMVLENCFVKGNQPKVCVIFSVLFGVFNVGFAVRARCIYNSERQRLKKVPSPQPPSAGYRKPRKNARSDSESDTDENESDCEDDFNMEDPQGLTLTEEDVMKLLEKNNMSPMSSRSTASGYIRN</sequence>
<evidence type="ECO:0000313" key="5">
    <source>
        <dbReference type="EMBL" id="CAL4770090.1"/>
    </source>
</evidence>
<dbReference type="Gene3D" id="1.20.58.390">
    <property type="entry name" value="Neurotransmitter-gated ion-channel transmembrane domain"/>
    <property type="match status" value="1"/>
</dbReference>
<feature type="transmembrane region" description="Helical" evidence="2">
    <location>
        <begin position="282"/>
        <end position="299"/>
    </location>
</feature>
<feature type="transmembrane region" description="Helical" evidence="2">
    <location>
        <begin position="311"/>
        <end position="334"/>
    </location>
</feature>
<proteinExistence type="predicted"/>
<dbReference type="EMBL" id="CAMXCT030000747">
    <property type="protein sequence ID" value="CAL4770090.1"/>
    <property type="molecule type" value="Genomic_DNA"/>
</dbReference>
<evidence type="ECO:0000313" key="6">
    <source>
        <dbReference type="Proteomes" id="UP001152797"/>
    </source>
</evidence>
<dbReference type="GO" id="GO:0005216">
    <property type="term" value="F:monoatomic ion channel activity"/>
    <property type="evidence" value="ECO:0007669"/>
    <property type="project" value="InterPro"/>
</dbReference>
<evidence type="ECO:0000256" key="2">
    <source>
        <dbReference type="SAM" id="Phobius"/>
    </source>
</evidence>
<dbReference type="PANTHER" id="PTHR18945">
    <property type="entry name" value="NEUROTRANSMITTER GATED ION CHANNEL"/>
    <property type="match status" value="1"/>
</dbReference>
<dbReference type="OrthoDB" id="407205at2759"/>
<dbReference type="EMBL" id="CAMXCT020000747">
    <property type="protein sequence ID" value="CAL1136153.1"/>
    <property type="molecule type" value="Genomic_DNA"/>
</dbReference>
<keyword evidence="6" id="KW-1185">Reference proteome</keyword>
<feature type="compositionally biased region" description="Polar residues" evidence="1">
    <location>
        <begin position="402"/>
        <end position="419"/>
    </location>
</feature>
<dbReference type="InterPro" id="IPR006201">
    <property type="entry name" value="Neur_channel"/>
</dbReference>
<evidence type="ECO:0000313" key="4">
    <source>
        <dbReference type="EMBL" id="CAL1136153.1"/>
    </source>
</evidence>
<dbReference type="InterPro" id="IPR036719">
    <property type="entry name" value="Neuro-gated_channel_TM_sf"/>
</dbReference>
<dbReference type="Proteomes" id="UP001152797">
    <property type="component" value="Unassembled WGS sequence"/>
</dbReference>
<feature type="transmembrane region" description="Helical" evidence="2">
    <location>
        <begin position="223"/>
        <end position="245"/>
    </location>
</feature>
<feature type="region of interest" description="Disordered" evidence="1">
    <location>
        <begin position="341"/>
        <end position="419"/>
    </location>
</feature>
<dbReference type="EMBL" id="CAMXCT010000747">
    <property type="protein sequence ID" value="CAI3982778.1"/>
    <property type="molecule type" value="Genomic_DNA"/>
</dbReference>
<protein>
    <submittedName>
        <fullName evidence="5">Cys-loop ligand-gated ion channel (ELIC)</fullName>
    </submittedName>
</protein>
<comment type="caution">
    <text evidence="3">The sequence shown here is derived from an EMBL/GenBank/DDBJ whole genome shotgun (WGS) entry which is preliminary data.</text>
</comment>
<reference evidence="4" key="2">
    <citation type="submission" date="2024-04" db="EMBL/GenBank/DDBJ databases">
        <authorList>
            <person name="Chen Y."/>
            <person name="Shah S."/>
            <person name="Dougan E. K."/>
            <person name="Thang M."/>
            <person name="Chan C."/>
        </authorList>
    </citation>
    <scope>NUCLEOTIDE SEQUENCE [LARGE SCALE GENOMIC DNA]</scope>
</reference>
<name>A0A9P1C266_9DINO</name>
<dbReference type="InterPro" id="IPR038050">
    <property type="entry name" value="Neuro_actylchol_rec"/>
</dbReference>
<dbReference type="AlphaFoldDB" id="A0A9P1C266"/>
<feature type="transmembrane region" description="Helical" evidence="2">
    <location>
        <begin position="251"/>
        <end position="270"/>
    </location>
</feature>
<gene>
    <name evidence="3" type="ORF">C1SCF055_LOCUS10442</name>
</gene>
<evidence type="ECO:0000313" key="3">
    <source>
        <dbReference type="EMBL" id="CAI3982778.1"/>
    </source>
</evidence>
<organism evidence="3">
    <name type="scientific">Cladocopium goreaui</name>
    <dbReference type="NCBI Taxonomy" id="2562237"/>
    <lineage>
        <taxon>Eukaryota</taxon>
        <taxon>Sar</taxon>
        <taxon>Alveolata</taxon>
        <taxon>Dinophyceae</taxon>
        <taxon>Suessiales</taxon>
        <taxon>Symbiodiniaceae</taxon>
        <taxon>Cladocopium</taxon>
    </lineage>
</organism>
<dbReference type="SUPFAM" id="SSF90112">
    <property type="entry name" value="Neurotransmitter-gated ion-channel transmembrane pore"/>
    <property type="match status" value="1"/>
</dbReference>
<keyword evidence="2" id="KW-0472">Membrane</keyword>
<dbReference type="GO" id="GO:0016020">
    <property type="term" value="C:membrane"/>
    <property type="evidence" value="ECO:0007669"/>
    <property type="project" value="InterPro"/>
</dbReference>
<accession>A0A9P1C266</accession>
<keyword evidence="2" id="KW-1133">Transmembrane helix</keyword>